<evidence type="ECO:0000256" key="1">
    <source>
        <dbReference type="SAM" id="MobiDB-lite"/>
    </source>
</evidence>
<gene>
    <name evidence="2" type="ORF">U9M48_025718</name>
</gene>
<evidence type="ECO:0000313" key="2">
    <source>
        <dbReference type="EMBL" id="WVZ77923.1"/>
    </source>
</evidence>
<organism evidence="2 3">
    <name type="scientific">Paspalum notatum var. saurae</name>
    <dbReference type="NCBI Taxonomy" id="547442"/>
    <lineage>
        <taxon>Eukaryota</taxon>
        <taxon>Viridiplantae</taxon>
        <taxon>Streptophyta</taxon>
        <taxon>Embryophyta</taxon>
        <taxon>Tracheophyta</taxon>
        <taxon>Spermatophyta</taxon>
        <taxon>Magnoliopsida</taxon>
        <taxon>Liliopsida</taxon>
        <taxon>Poales</taxon>
        <taxon>Poaceae</taxon>
        <taxon>PACMAD clade</taxon>
        <taxon>Panicoideae</taxon>
        <taxon>Andropogonodae</taxon>
        <taxon>Paspaleae</taxon>
        <taxon>Paspalinae</taxon>
        <taxon>Paspalum</taxon>
    </lineage>
</organism>
<evidence type="ECO:0008006" key="4">
    <source>
        <dbReference type="Google" id="ProtNLM"/>
    </source>
</evidence>
<protein>
    <recommendedName>
        <fullName evidence="4">ARM repeat superfamily protein</fullName>
    </recommendedName>
</protein>
<proteinExistence type="predicted"/>
<dbReference type="AlphaFoldDB" id="A0AAQ3WXM5"/>
<dbReference type="SUPFAM" id="SSF48371">
    <property type="entry name" value="ARM repeat"/>
    <property type="match status" value="1"/>
</dbReference>
<accession>A0AAQ3WXM5</accession>
<name>A0AAQ3WXM5_PASNO</name>
<keyword evidence="3" id="KW-1185">Reference proteome</keyword>
<dbReference type="InterPro" id="IPR016024">
    <property type="entry name" value="ARM-type_fold"/>
</dbReference>
<dbReference type="Pfam" id="PF21052">
    <property type="entry name" value="EFR3_ARM"/>
    <property type="match status" value="1"/>
</dbReference>
<sequence>MWDHPSETPVRRAREPSARSFCHVASPDSHPAQFDFPIPPRARASPPTSRPVRRGRPPSPHSAATGRQAGRRRRRRSVVSAVHSQHQPARAQVEVGVAREQEGGRVGGLGEMGLNGTVSGVVSRKVLPACGGLCYLCPSLRPRSRQPVKRYKKILADIFPATQEGEPNERRIGKLCEYVARNPHRVPKITTYLEQRCYKELRNEQYGFAKVVVLIYRRLLVSCKEHLPLLASSLLSIIQALLDQSRQDDMRIVGCETLFDFTVIQVDGTYQFNLEEFVPRLCKLSQIVREEAKGNALRAAALQSLSAIIWFMGELSHISSEFDNVVQVVLENYEPRKEQNATENPGGQWVEEVLKMEGHASLSPFIFSKIPSWKSIVTDNGGIQLPMDDAKDPYFWSRICVHNMAMLSREATTFRRVVESLFRYFDNTNSWSSRTGLALCVLLDMQIFMENSGQNINLTISILVKHLEHKAILKQPEMQLSIVEVIAALAEQSRAQASAATIGAISDLVRHMKKTLHVALGSKDLEVVKLNDKLRKAFDECIVQLSKKVGDAGPVLDMMSVMLENISSTPLVAIATLSAVYRTAQIIASIPNLSYKNKEFPEALLHQLLLAMVHPDHETRVAAHRIFSVVLVPSSVSPFPNLKSPDQCRKHDVQRTLSRAVSVFSSSAALFDKLRMDKSSFREYIHEGSMDRILHSVHDETATHNDFPGSQSLRHSLRFSSVSQKYSSTSLKEGQNSLTESTNEMETTVLRLNTRQATLLLSSIWAQAISPKNIPQNYEAIAHTYSLLLLFLGSKTSIFEALSPSFQIAFSLLSHSLRATDSLPPSRCRSLFTLATSMIVFASRAFNVAPLLPICKSMLNAGTMDPFLHLLNEKKLQAVKDYLEDPSESYGSPEDDQNALKFLSAVQLTDSHSRESMVFAIMNSITYLPDSELENIRTQLLSDFSPDDTCPTSVHFFELTGKNARSSSDDDTDYQETELIDVTNDEDPFAEVCSTTPMATAIPVSATNLLSIDELLETVVNDTSSQTGGKCLVPTDPDIPFQEMTSNCEALSSVGKHHKMSLLMSFKQSKQQAAAAPNNQGINQAAAAAHYSNKQTVAVGEAQVAGDAQQQQQFLRLPAWSPYDNFLKAAGC</sequence>
<dbReference type="InterPro" id="IPR055296">
    <property type="entry name" value="SRL2-like"/>
</dbReference>
<dbReference type="InterPro" id="IPR049152">
    <property type="entry name" value="EFR3-like_ARM"/>
</dbReference>
<dbReference type="EMBL" id="CP144749">
    <property type="protein sequence ID" value="WVZ77923.1"/>
    <property type="molecule type" value="Genomic_DNA"/>
</dbReference>
<feature type="compositionally biased region" description="Low complexity" evidence="1">
    <location>
        <begin position="78"/>
        <end position="87"/>
    </location>
</feature>
<reference evidence="2 3" key="1">
    <citation type="submission" date="2024-02" db="EMBL/GenBank/DDBJ databases">
        <title>High-quality chromosome-scale genome assembly of Pensacola bahiagrass (Paspalum notatum Flugge var. saurae).</title>
        <authorList>
            <person name="Vega J.M."/>
            <person name="Podio M."/>
            <person name="Orjuela J."/>
            <person name="Siena L.A."/>
            <person name="Pessino S.C."/>
            <person name="Combes M.C."/>
            <person name="Mariac C."/>
            <person name="Albertini E."/>
            <person name="Pupilli F."/>
            <person name="Ortiz J.P.A."/>
            <person name="Leblanc O."/>
        </authorList>
    </citation>
    <scope>NUCLEOTIDE SEQUENCE [LARGE SCALE GENOMIC DNA]</scope>
    <source>
        <strain evidence="2">R1</strain>
        <tissue evidence="2">Leaf</tissue>
    </source>
</reference>
<feature type="compositionally biased region" description="Basic and acidic residues" evidence="1">
    <location>
        <begin position="1"/>
        <end position="17"/>
    </location>
</feature>
<dbReference type="Proteomes" id="UP001341281">
    <property type="component" value="Chromosome 05"/>
</dbReference>
<feature type="region of interest" description="Disordered" evidence="1">
    <location>
        <begin position="1"/>
        <end position="93"/>
    </location>
</feature>
<evidence type="ECO:0000313" key="3">
    <source>
        <dbReference type="Proteomes" id="UP001341281"/>
    </source>
</evidence>
<dbReference type="PANTHER" id="PTHR46087">
    <property type="entry name" value="PUTATIVE, EXPRESSED-RELATED"/>
    <property type="match status" value="1"/>
</dbReference>
<dbReference type="PANTHER" id="PTHR46087:SF20">
    <property type="entry name" value="OS02G0143200 PROTEIN"/>
    <property type="match status" value="1"/>
</dbReference>